<keyword evidence="3 6" id="KW-0732">Signal</keyword>
<dbReference type="Proteomes" id="UP000265882">
    <property type="component" value="Unassembled WGS sequence"/>
</dbReference>
<keyword evidence="4" id="KW-0106">Calcium</keyword>
<evidence type="ECO:0000256" key="6">
    <source>
        <dbReference type="SAM" id="SignalP"/>
    </source>
</evidence>
<reference evidence="8 9" key="1">
    <citation type="journal article" date="2017" name="ISME J.">
        <title>Energy and carbon metabolisms in a deep terrestrial subsurface fluid microbial community.</title>
        <authorList>
            <person name="Momper L."/>
            <person name="Jungbluth S.P."/>
            <person name="Lee M.D."/>
            <person name="Amend J.P."/>
        </authorList>
    </citation>
    <scope>NUCLEOTIDE SEQUENCE [LARGE SCALE GENOMIC DNA]</scope>
    <source>
        <strain evidence="8">SURF_5</strain>
    </source>
</reference>
<dbReference type="InterPro" id="IPR013783">
    <property type="entry name" value="Ig-like_fold"/>
</dbReference>
<gene>
    <name evidence="8" type="ORF">C4520_11085</name>
</gene>
<dbReference type="Gene3D" id="2.60.40.10">
    <property type="entry name" value="Immunoglobulins"/>
    <property type="match status" value="1"/>
</dbReference>
<evidence type="ECO:0000256" key="2">
    <source>
        <dbReference type="ARBA" id="ARBA00022525"/>
    </source>
</evidence>
<dbReference type="AlphaFoldDB" id="A0A3A4NIU2"/>
<evidence type="ECO:0000256" key="1">
    <source>
        <dbReference type="ARBA" id="ARBA00004613"/>
    </source>
</evidence>
<evidence type="ECO:0000313" key="8">
    <source>
        <dbReference type="EMBL" id="RJP20693.1"/>
    </source>
</evidence>
<feature type="domain" description="GH29D-like beta-sandwich" evidence="7">
    <location>
        <begin position="123"/>
        <end position="188"/>
    </location>
</feature>
<feature type="region of interest" description="Disordered" evidence="5">
    <location>
        <begin position="202"/>
        <end position="224"/>
    </location>
</feature>
<evidence type="ECO:0000256" key="4">
    <source>
        <dbReference type="ARBA" id="ARBA00022837"/>
    </source>
</evidence>
<dbReference type="Pfam" id="PF13290">
    <property type="entry name" value="CHB_HEX_C_1"/>
    <property type="match status" value="1"/>
</dbReference>
<dbReference type="EMBL" id="QZKU01000075">
    <property type="protein sequence ID" value="RJP20693.1"/>
    <property type="molecule type" value="Genomic_DNA"/>
</dbReference>
<organism evidence="8 9">
    <name type="scientific">Abyssobacteria bacterium (strain SURF_5)</name>
    <dbReference type="NCBI Taxonomy" id="2093360"/>
    <lineage>
        <taxon>Bacteria</taxon>
        <taxon>Pseudomonadati</taxon>
        <taxon>Candidatus Hydrogenedentota</taxon>
        <taxon>Candidatus Abyssobacteria</taxon>
    </lineage>
</organism>
<evidence type="ECO:0000313" key="9">
    <source>
        <dbReference type="Proteomes" id="UP000265882"/>
    </source>
</evidence>
<evidence type="ECO:0000259" key="7">
    <source>
        <dbReference type="Pfam" id="PF13290"/>
    </source>
</evidence>
<dbReference type="InterPro" id="IPR036116">
    <property type="entry name" value="FN3_sf"/>
</dbReference>
<protein>
    <recommendedName>
        <fullName evidence="7">GH29D-like beta-sandwich domain-containing protein</fullName>
    </recommendedName>
</protein>
<feature type="chain" id="PRO_5017461806" description="GH29D-like beta-sandwich domain-containing protein" evidence="6">
    <location>
        <begin position="28"/>
        <end position="728"/>
    </location>
</feature>
<comment type="caution">
    <text evidence="8">The sequence shown here is derived from an EMBL/GenBank/DDBJ whole genome shotgun (WGS) entry which is preliminary data.</text>
</comment>
<dbReference type="InterPro" id="IPR059177">
    <property type="entry name" value="GH29D-like_dom"/>
</dbReference>
<comment type="subcellular location">
    <subcellularLocation>
        <location evidence="1">Secreted</location>
    </subcellularLocation>
</comment>
<evidence type="ECO:0000256" key="3">
    <source>
        <dbReference type="ARBA" id="ARBA00022729"/>
    </source>
</evidence>
<dbReference type="SUPFAM" id="SSF49265">
    <property type="entry name" value="Fibronectin type III"/>
    <property type="match status" value="1"/>
</dbReference>
<evidence type="ECO:0000256" key="5">
    <source>
        <dbReference type="SAM" id="MobiDB-lite"/>
    </source>
</evidence>
<dbReference type="InterPro" id="IPR059100">
    <property type="entry name" value="TSP3_bac"/>
</dbReference>
<feature type="signal peptide" evidence="6">
    <location>
        <begin position="1"/>
        <end position="27"/>
    </location>
</feature>
<keyword evidence="2" id="KW-0964">Secreted</keyword>
<dbReference type="Pfam" id="PF18884">
    <property type="entry name" value="TSP3_bac"/>
    <property type="match status" value="1"/>
</dbReference>
<sequence>MHSFKGYSCIVGVAFASLLVFSAASQAATYINQPLVQLSWSPSPEPDTQGYEVHRATAPDGAYVKISPSLILTTAWSDTTVTTGNTYYYKLKTMDTCGNLSILSPSSDGAVIDTLSPSVSATPAGGTYSSSVTVTLSASEPSAIFYTADGSTPTQQSSVYTSPILLSKTTSLKYFAIDRARNESAVKTSQYIIGGSSDDYDGDGYSNTLEQQMGTDPNDPDSKPAAASIEIAPLEAPLGIEGTAQLTVSGTFIPLQGDPIQYDLSSLVDYHTDSSPVTVSNSGLVTGKSEGTAQLWAEQTAGSSSVLSNQVQVTVDGTPPSVNLLESRPYDKQGTAQDTGPTPRVPVDTGIVIRVYDTQLGDNVGIDEGTISLLVNQTEVPAKVREMIEGDLHELDIAFQNPTAFGFDQVVTVKLSLADMAGNQLVFTEVFQTETQMEHQLALLNSPVQSGVALGDGTSEISVLPEPDSIDDEMLEGARVIFHDYEPVTPRVGPVHEIPALDLATPIGIPLNLEPATVFDGPITVVLPVPDAQVQDTNQDGIPDMGLEAYDIYQFTPNPNVLWRHSADAPGWAVEESRVDHYDTLPPSIEIQINEPSPLQIGTAMPHVVPAPDIKANARDRFLVTTQATVVTVTLDLDAGAIDRSVDWWILADTPKGWYYLDLGKKLWKKGLLPSAQAAPIDMTSEIIYSGIPPFGGGTYRLYFSLDNNADGRYDGTWNDSVPVLVYR</sequence>
<name>A0A3A4NIU2_ABYX5</name>
<proteinExistence type="predicted"/>
<accession>A0A3A4NIU2</accession>
<dbReference type="Gene3D" id="2.60.40.1080">
    <property type="match status" value="1"/>
</dbReference>